<name>A0A3B0RDL2_9ZZZZ</name>
<dbReference type="InterPro" id="IPR000160">
    <property type="entry name" value="GGDEF_dom"/>
</dbReference>
<gene>
    <name evidence="3" type="ORF">MNBD_ALPHA01-2270</name>
</gene>
<dbReference type="SUPFAM" id="SSF55073">
    <property type="entry name" value="Nucleotide cyclase"/>
    <property type="match status" value="1"/>
</dbReference>
<dbReference type="InterPro" id="IPR029787">
    <property type="entry name" value="Nucleotide_cyclase"/>
</dbReference>
<feature type="region of interest" description="Disordered" evidence="1">
    <location>
        <begin position="1"/>
        <end position="36"/>
    </location>
</feature>
<evidence type="ECO:0000313" key="3">
    <source>
        <dbReference type="EMBL" id="VAV91424.1"/>
    </source>
</evidence>
<evidence type="ECO:0000259" key="2">
    <source>
        <dbReference type="PROSITE" id="PS50887"/>
    </source>
</evidence>
<dbReference type="Gene3D" id="3.30.70.270">
    <property type="match status" value="1"/>
</dbReference>
<dbReference type="InterPro" id="IPR043128">
    <property type="entry name" value="Rev_trsase/Diguanyl_cyclase"/>
</dbReference>
<dbReference type="PROSITE" id="PS50887">
    <property type="entry name" value="GGDEF"/>
    <property type="match status" value="1"/>
</dbReference>
<organism evidence="3">
    <name type="scientific">hydrothermal vent metagenome</name>
    <dbReference type="NCBI Taxonomy" id="652676"/>
    <lineage>
        <taxon>unclassified sequences</taxon>
        <taxon>metagenomes</taxon>
        <taxon>ecological metagenomes</taxon>
    </lineage>
</organism>
<dbReference type="CDD" id="cd01949">
    <property type="entry name" value="GGDEF"/>
    <property type="match status" value="1"/>
</dbReference>
<dbReference type="SMART" id="SM00267">
    <property type="entry name" value="GGDEF"/>
    <property type="match status" value="1"/>
</dbReference>
<dbReference type="NCBIfam" id="TIGR00254">
    <property type="entry name" value="GGDEF"/>
    <property type="match status" value="1"/>
</dbReference>
<dbReference type="Pfam" id="PF00990">
    <property type="entry name" value="GGDEF"/>
    <property type="match status" value="1"/>
</dbReference>
<accession>A0A3B0RDL2</accession>
<evidence type="ECO:0000256" key="1">
    <source>
        <dbReference type="SAM" id="MobiDB-lite"/>
    </source>
</evidence>
<protein>
    <recommendedName>
        <fullName evidence="2">GGDEF domain-containing protein</fullName>
    </recommendedName>
</protein>
<dbReference type="PANTHER" id="PTHR45138:SF9">
    <property type="entry name" value="DIGUANYLATE CYCLASE DGCM-RELATED"/>
    <property type="match status" value="1"/>
</dbReference>
<dbReference type="GO" id="GO:0052621">
    <property type="term" value="F:diguanylate cyclase activity"/>
    <property type="evidence" value="ECO:0007669"/>
    <property type="project" value="TreeGrafter"/>
</dbReference>
<sequence length="245" mass="27149">MRVPTTGPTGRAEPLRRKGTVNKVSGGGKVTAPSSARNIQDSASILGIPPEEMTTKVRTAIMTLMSEVDSMRKDLELAHRKISELEKLADQDSLLAISNRRAFVREMTRMISYSQRYGINSSLIYLDLNDLKKINDTYGHKAGDAALSHLSKVIVQNLRDSDIIGRLGGDEFGIILPKADEKIAEIKARSLIKTINDAPLEWQGKKFTLKVAYGIHPLLGHESADQALDKADQNMYAHKKELKKK</sequence>
<dbReference type="EMBL" id="UOEJ01000021">
    <property type="protein sequence ID" value="VAV91424.1"/>
    <property type="molecule type" value="Genomic_DNA"/>
</dbReference>
<dbReference type="GO" id="GO:0005886">
    <property type="term" value="C:plasma membrane"/>
    <property type="evidence" value="ECO:0007669"/>
    <property type="project" value="TreeGrafter"/>
</dbReference>
<proteinExistence type="predicted"/>
<dbReference type="AlphaFoldDB" id="A0A3B0RDL2"/>
<dbReference type="GO" id="GO:0043709">
    <property type="term" value="P:cell adhesion involved in single-species biofilm formation"/>
    <property type="evidence" value="ECO:0007669"/>
    <property type="project" value="TreeGrafter"/>
</dbReference>
<feature type="domain" description="GGDEF" evidence="2">
    <location>
        <begin position="119"/>
        <end position="245"/>
    </location>
</feature>
<dbReference type="PANTHER" id="PTHR45138">
    <property type="entry name" value="REGULATORY COMPONENTS OF SENSORY TRANSDUCTION SYSTEM"/>
    <property type="match status" value="1"/>
</dbReference>
<dbReference type="GO" id="GO:1902201">
    <property type="term" value="P:negative regulation of bacterial-type flagellum-dependent cell motility"/>
    <property type="evidence" value="ECO:0007669"/>
    <property type="project" value="TreeGrafter"/>
</dbReference>
<reference evidence="3" key="1">
    <citation type="submission" date="2018-06" db="EMBL/GenBank/DDBJ databases">
        <authorList>
            <person name="Zhirakovskaya E."/>
        </authorList>
    </citation>
    <scope>NUCLEOTIDE SEQUENCE</scope>
</reference>
<dbReference type="InterPro" id="IPR050469">
    <property type="entry name" value="Diguanylate_Cyclase"/>
</dbReference>